<sequence>MVVALVYAFDTCLDRVQLLKKYYTSRGYEVKSVTSNFSHRKKAVYDPSTDVVIPVREYHKNLSLDRILSHKQFAKGARKALCEIQPDLVHCIIPCNSLVKEMSKYKKEHGDVKIIYDIIDLWPESMPIEKYKNLLPFKIWKNTRDKYLSSGDVIFCECDLFKQYLRCGKVLYWSIDRDCLPMSPDLKEDELQFCYLGSINNIIDISMITTFLRECSILKKCVLHIIGNGEKKEQFIQDVLAVGVNVIDHKEVYDQREKQEILDQCNYGFNVMKSSVVVGLTMKSLDYMCAGLPIINTIQGDTKNFCEEWDIGFNINKGNIKEIANQVCLESMDVQLQRRKNIQTLYNTYFTKKRFYEVLDKALDL</sequence>
<protein>
    <recommendedName>
        <fullName evidence="3">Glycosyltransferase, group 1 family protein</fullName>
    </recommendedName>
</protein>
<evidence type="ECO:0008006" key="3">
    <source>
        <dbReference type="Google" id="ProtNLM"/>
    </source>
</evidence>
<organism evidence="1 2">
    <name type="scientific">Holdemanella biformis DSM 3989</name>
    <dbReference type="NCBI Taxonomy" id="518637"/>
    <lineage>
        <taxon>Bacteria</taxon>
        <taxon>Bacillati</taxon>
        <taxon>Bacillota</taxon>
        <taxon>Erysipelotrichia</taxon>
        <taxon>Erysipelotrichales</taxon>
        <taxon>Erysipelotrichaceae</taxon>
        <taxon>Holdemanella</taxon>
    </lineage>
</organism>
<gene>
    <name evidence="1" type="ORF">EUBIFOR_00128</name>
</gene>
<dbReference type="OrthoDB" id="9802525at2"/>
<dbReference type="SUPFAM" id="SSF53756">
    <property type="entry name" value="UDP-Glycosyltransferase/glycogen phosphorylase"/>
    <property type="match status" value="1"/>
</dbReference>
<evidence type="ECO:0000313" key="2">
    <source>
        <dbReference type="Proteomes" id="UP000004315"/>
    </source>
</evidence>
<accession>B7C7I1</accession>
<dbReference type="Gene3D" id="3.40.50.2000">
    <property type="entry name" value="Glycogen Phosphorylase B"/>
    <property type="match status" value="2"/>
</dbReference>
<dbReference type="EMBL" id="ABYT01000011">
    <property type="protein sequence ID" value="EEC91289.1"/>
    <property type="molecule type" value="Genomic_DNA"/>
</dbReference>
<reference evidence="1 2" key="1">
    <citation type="submission" date="2008-10" db="EMBL/GenBank/DDBJ databases">
        <authorList>
            <person name="Fulton L."/>
            <person name="Clifton S."/>
            <person name="Fulton B."/>
            <person name="Xu J."/>
            <person name="Minx P."/>
            <person name="Pepin K.H."/>
            <person name="Johnson M."/>
            <person name="Bhonagiri V."/>
            <person name="Nash W.E."/>
            <person name="Mardis E.R."/>
            <person name="Wilson R.K."/>
        </authorList>
    </citation>
    <scope>NUCLEOTIDE SEQUENCE [LARGE SCALE GENOMIC DNA]</scope>
    <source>
        <strain evidence="1 2">DSM 3989</strain>
    </source>
</reference>
<evidence type="ECO:0000313" key="1">
    <source>
        <dbReference type="EMBL" id="EEC91289.1"/>
    </source>
</evidence>
<dbReference type="AlphaFoldDB" id="B7C7I1"/>
<dbReference type="RefSeq" id="WP_003863945.1">
    <property type="nucleotide sequence ID" value="NZ_DS996839.1"/>
</dbReference>
<dbReference type="eggNOG" id="COG0438">
    <property type="taxonomic scope" value="Bacteria"/>
</dbReference>
<keyword evidence="2" id="KW-1185">Reference proteome</keyword>
<dbReference type="STRING" id="518637.EUBIFOR_00128"/>
<reference evidence="1 2" key="2">
    <citation type="submission" date="2008-11" db="EMBL/GenBank/DDBJ databases">
        <title>Draft genome sequence of Eubacterium biforme (DSM 3989).</title>
        <authorList>
            <person name="Sudarsanam P."/>
            <person name="Ley R."/>
            <person name="Guruge J."/>
            <person name="Turnbaugh P.J."/>
            <person name="Mahowald M."/>
            <person name="Liep D."/>
            <person name="Gordon J."/>
        </authorList>
    </citation>
    <scope>NUCLEOTIDE SEQUENCE [LARGE SCALE GENOMIC DNA]</scope>
    <source>
        <strain evidence="1 2">DSM 3989</strain>
    </source>
</reference>
<comment type="caution">
    <text evidence="1">The sequence shown here is derived from an EMBL/GenBank/DDBJ whole genome shotgun (WGS) entry which is preliminary data.</text>
</comment>
<dbReference type="HOGENOM" id="CLU_725093_0_0_9"/>
<dbReference type="Proteomes" id="UP000004315">
    <property type="component" value="Unassembled WGS sequence"/>
</dbReference>
<dbReference type="Pfam" id="PF13692">
    <property type="entry name" value="Glyco_trans_1_4"/>
    <property type="match status" value="1"/>
</dbReference>
<proteinExistence type="predicted"/>
<name>B7C7I1_9FIRM</name>